<dbReference type="AlphaFoldDB" id="A0A2K4WGD7"/>
<dbReference type="EMBL" id="LT963408">
    <property type="protein sequence ID" value="SOS34959.1"/>
    <property type="molecule type" value="Genomic_DNA"/>
</dbReference>
<evidence type="ECO:0000256" key="1">
    <source>
        <dbReference type="ARBA" id="ARBA00004141"/>
    </source>
</evidence>
<reference evidence="5 6" key="1">
    <citation type="submission" date="2017-11" db="EMBL/GenBank/DDBJ databases">
        <authorList>
            <person name="Han C.G."/>
        </authorList>
    </citation>
    <scope>NUCLEOTIDE SEQUENCE [LARGE SCALE GENOMIC DNA]</scope>
    <source>
        <strain evidence="5">CFBP6411</strain>
    </source>
</reference>
<evidence type="ECO:0000313" key="5">
    <source>
        <dbReference type="EMBL" id="SOS34959.1"/>
    </source>
</evidence>
<evidence type="ECO:0000256" key="4">
    <source>
        <dbReference type="ARBA" id="ARBA00023136"/>
    </source>
</evidence>
<keyword evidence="2" id="KW-0812">Transmembrane</keyword>
<keyword evidence="3" id="KW-1133">Transmembrane helix</keyword>
<organism evidence="5 6">
    <name type="scientific">Pseudomonas syringae group genomosp. 3</name>
    <dbReference type="NCBI Taxonomy" id="251701"/>
    <lineage>
        <taxon>Bacteria</taxon>
        <taxon>Pseudomonadati</taxon>
        <taxon>Pseudomonadota</taxon>
        <taxon>Gammaproteobacteria</taxon>
        <taxon>Pseudomonadales</taxon>
        <taxon>Pseudomonadaceae</taxon>
        <taxon>Pseudomonas</taxon>
    </lineage>
</organism>
<dbReference type="InterPro" id="IPR032808">
    <property type="entry name" value="DoxX"/>
</dbReference>
<dbReference type="Pfam" id="PF13564">
    <property type="entry name" value="DoxX_2"/>
    <property type="match status" value="1"/>
</dbReference>
<gene>
    <name evidence="5" type="ORF">CFBP6411_03602</name>
</gene>
<dbReference type="RefSeq" id="WP_005739933.1">
    <property type="nucleotide sequence ID" value="NZ_LT963408.1"/>
</dbReference>
<protein>
    <submittedName>
        <fullName evidence="5">Membrane protein</fullName>
    </submittedName>
</protein>
<evidence type="ECO:0000256" key="2">
    <source>
        <dbReference type="ARBA" id="ARBA00022692"/>
    </source>
</evidence>
<accession>A0A2K4WGD7</accession>
<proteinExistence type="predicted"/>
<keyword evidence="4" id="KW-0472">Membrane</keyword>
<name>A0A2K4WGD7_9PSED</name>
<evidence type="ECO:0000313" key="6">
    <source>
        <dbReference type="Proteomes" id="UP000238093"/>
    </source>
</evidence>
<dbReference type="Proteomes" id="UP000238093">
    <property type="component" value="Chromosome I"/>
</dbReference>
<comment type="subcellular location">
    <subcellularLocation>
        <location evidence="1">Membrane</location>
        <topology evidence="1">Multi-pass membrane protein</topology>
    </subcellularLocation>
</comment>
<evidence type="ECO:0000256" key="3">
    <source>
        <dbReference type="ARBA" id="ARBA00022989"/>
    </source>
</evidence>
<sequence length="139" mass="15124">MTTSTRSITPGTPLRIGLWVAQFVLAALFIASAFMKIATPIPDLANMMPWTGQHSESFVRFIGLVDLAGGLGILLPALTRIQPQLTVWAALGCTVLQIFAMCFHLSRDEAAVLPLNVLLLSLSVFVLWGRARKLPILPQ</sequence>
<dbReference type="GO" id="GO:0016020">
    <property type="term" value="C:membrane"/>
    <property type="evidence" value="ECO:0007669"/>
    <property type="project" value="UniProtKB-SubCell"/>
</dbReference>